<reference evidence="1" key="1">
    <citation type="submission" date="2019-04" db="EMBL/GenBank/DDBJ databases">
        <authorList>
            <person name="Brambilla D."/>
        </authorList>
    </citation>
    <scope>NUCLEOTIDE SEQUENCE</scope>
    <source>
        <strain evidence="1">BAL1</strain>
    </source>
</reference>
<organism evidence="1">
    <name type="scientific">Rheinheimera sp. BAL341</name>
    <dbReference type="NCBI Taxonomy" id="1708203"/>
    <lineage>
        <taxon>Bacteria</taxon>
        <taxon>Pseudomonadati</taxon>
        <taxon>Pseudomonadota</taxon>
        <taxon>Gammaproteobacteria</taxon>
        <taxon>Chromatiales</taxon>
        <taxon>Chromatiaceae</taxon>
        <taxon>Rheinheimera</taxon>
    </lineage>
</organism>
<dbReference type="EMBL" id="CAAJGR010000118">
    <property type="protein sequence ID" value="VHO05012.1"/>
    <property type="molecule type" value="Genomic_DNA"/>
</dbReference>
<accession>A0A486XTN8</accession>
<proteinExistence type="predicted"/>
<gene>
    <name evidence="1" type="ORF">BAL341_2239</name>
</gene>
<protein>
    <submittedName>
        <fullName evidence="1">Uncharacterized protein</fullName>
    </submittedName>
</protein>
<name>A0A486XTN8_9GAMM</name>
<dbReference type="AlphaFoldDB" id="A0A486XTN8"/>
<sequence length="41" mass="4565">MISVNQEQVWVVTAVGVGLTPEVLRLRTCALTQRTLKNKVL</sequence>
<evidence type="ECO:0000313" key="1">
    <source>
        <dbReference type="EMBL" id="VHO05012.1"/>
    </source>
</evidence>